<evidence type="ECO:0000313" key="5">
    <source>
        <dbReference type="EMBL" id="KAK9676940.1"/>
    </source>
</evidence>
<dbReference type="InterPro" id="IPR046960">
    <property type="entry name" value="PPR_At4g14850-like_plant"/>
</dbReference>
<protein>
    <recommendedName>
        <fullName evidence="4">DYW domain-containing protein</fullName>
    </recommendedName>
</protein>
<dbReference type="PANTHER" id="PTHR47926:SF409">
    <property type="entry name" value="DYW DOMAIN-CONTAINING PROTEIN"/>
    <property type="match status" value="1"/>
</dbReference>
<dbReference type="PANTHER" id="PTHR47926">
    <property type="entry name" value="PENTATRICOPEPTIDE REPEAT-CONTAINING PROTEIN"/>
    <property type="match status" value="1"/>
</dbReference>
<accession>A0AAW1HKK9</accession>
<feature type="domain" description="DYW" evidence="4">
    <location>
        <begin position="578"/>
        <end position="670"/>
    </location>
</feature>
<comment type="similarity">
    <text evidence="1">Belongs to the PPR family. PCMP-H subfamily.</text>
</comment>
<sequence length="670" mass="76037">MDIFYRKSLQYVSQIIKQKPFKYSSFFSTKPMNKNPNIHELTHLCSKGHLKQAFDRFKSEIWIDPNLFSHLIHGCITKNSIFLGKQVHALTITSGCFLDKFVGNHLMNMYGKFGVLKDMLVLYNVMPKKNIMSCNILINGYVGNGDLGCARKVFDEMLERNVATWNAMVTGMIQFEENEEGLRLFLEMQKDGFFPDEYALGSVFRGCAGLNALVFGRQVHGYTVKSGHVTRSIVGSALANMYMRCRSLEEGERVIREMPVRNVVSCNTLIAGLAQNMCPEGALEQYNLMKKAGFQPDRITFVSVLSSCSDLATLGQGQQIHADVIKRGDNLVDGVVSSLISMYSKCGCLEDSVKAFTKRKDEDIVLWTSMIAAYGFHGKGERVIELFNQIEREELKPNEVTFLSLLYACSHCGLKDEGLKFLDLMVEKYGLHPSVEHYTCIVDLLGRSGDLSKAEEIIRTMPVKPDHVIWKVLLSACKMYKNADMASRIAKEVMNLGPLDAASYVLLANIQASAQRWEEVSTMRKAMKDLRVKKEPGVSWFEFKNEVYQFTMGAKTHPRWKEIDFYVKKLMSEIKKCGYVPDTASVLQDMDNDEKEDSLAQHSEKLAIAFALMITPPSFPIRVMKNLRICSDCHVAIKYIAKIKDREIIVRDASRFHHFKNGTCSCNDFW</sequence>
<keyword evidence="6" id="KW-1185">Reference proteome</keyword>
<dbReference type="GO" id="GO:0003723">
    <property type="term" value="F:RNA binding"/>
    <property type="evidence" value="ECO:0007669"/>
    <property type="project" value="InterPro"/>
</dbReference>
<dbReference type="GO" id="GO:0008270">
    <property type="term" value="F:zinc ion binding"/>
    <property type="evidence" value="ECO:0007669"/>
    <property type="project" value="InterPro"/>
</dbReference>
<dbReference type="AlphaFoldDB" id="A0AAW1HKK9"/>
<dbReference type="FunFam" id="1.25.40.10:FF:000344">
    <property type="entry name" value="Pentatricopeptide repeat-containing protein"/>
    <property type="match status" value="1"/>
</dbReference>
<dbReference type="InterPro" id="IPR032867">
    <property type="entry name" value="DYW_dom"/>
</dbReference>
<evidence type="ECO:0000256" key="1">
    <source>
        <dbReference type="ARBA" id="ARBA00006643"/>
    </source>
</evidence>
<dbReference type="Pfam" id="PF01535">
    <property type="entry name" value="PPR"/>
    <property type="match status" value="3"/>
</dbReference>
<dbReference type="InterPro" id="IPR046848">
    <property type="entry name" value="E_motif"/>
</dbReference>
<feature type="repeat" description="PPR" evidence="3">
    <location>
        <begin position="363"/>
        <end position="397"/>
    </location>
</feature>
<feature type="repeat" description="PPR" evidence="3">
    <location>
        <begin position="130"/>
        <end position="160"/>
    </location>
</feature>
<dbReference type="EMBL" id="JBDFQZ010000011">
    <property type="protein sequence ID" value="KAK9676940.1"/>
    <property type="molecule type" value="Genomic_DNA"/>
</dbReference>
<dbReference type="Pfam" id="PF14432">
    <property type="entry name" value="DYW_deaminase"/>
    <property type="match status" value="1"/>
</dbReference>
<dbReference type="Pfam" id="PF13041">
    <property type="entry name" value="PPR_2"/>
    <property type="match status" value="3"/>
</dbReference>
<organism evidence="5 6">
    <name type="scientific">Saponaria officinalis</name>
    <name type="common">Common soapwort</name>
    <name type="synonym">Lychnis saponaria</name>
    <dbReference type="NCBI Taxonomy" id="3572"/>
    <lineage>
        <taxon>Eukaryota</taxon>
        <taxon>Viridiplantae</taxon>
        <taxon>Streptophyta</taxon>
        <taxon>Embryophyta</taxon>
        <taxon>Tracheophyta</taxon>
        <taxon>Spermatophyta</taxon>
        <taxon>Magnoliopsida</taxon>
        <taxon>eudicotyledons</taxon>
        <taxon>Gunneridae</taxon>
        <taxon>Pentapetalae</taxon>
        <taxon>Caryophyllales</taxon>
        <taxon>Caryophyllaceae</taxon>
        <taxon>Caryophylleae</taxon>
        <taxon>Saponaria</taxon>
    </lineage>
</organism>
<dbReference type="Pfam" id="PF20431">
    <property type="entry name" value="E_motif"/>
    <property type="match status" value="1"/>
</dbReference>
<dbReference type="FunFam" id="1.25.40.10:FF:000144">
    <property type="entry name" value="Pentatricopeptide repeat-containing protein, mitochondrial"/>
    <property type="match status" value="1"/>
</dbReference>
<dbReference type="PROSITE" id="PS51375">
    <property type="entry name" value="PPR"/>
    <property type="match status" value="4"/>
</dbReference>
<evidence type="ECO:0000313" key="6">
    <source>
        <dbReference type="Proteomes" id="UP001443914"/>
    </source>
</evidence>
<proteinExistence type="inferred from homology"/>
<feature type="repeat" description="PPR" evidence="3">
    <location>
        <begin position="161"/>
        <end position="195"/>
    </location>
</feature>
<dbReference type="InterPro" id="IPR002885">
    <property type="entry name" value="PPR_rpt"/>
</dbReference>
<dbReference type="Proteomes" id="UP001443914">
    <property type="component" value="Unassembled WGS sequence"/>
</dbReference>
<dbReference type="FunFam" id="1.25.40.10:FF:000366">
    <property type="entry name" value="Pentatricopeptide (PPR) repeat-containing protein"/>
    <property type="match status" value="1"/>
</dbReference>
<feature type="repeat" description="PPR" evidence="3">
    <location>
        <begin position="262"/>
        <end position="296"/>
    </location>
</feature>
<reference evidence="5" key="1">
    <citation type="submission" date="2024-03" db="EMBL/GenBank/DDBJ databases">
        <title>WGS assembly of Saponaria officinalis var. Norfolk2.</title>
        <authorList>
            <person name="Jenkins J."/>
            <person name="Shu S."/>
            <person name="Grimwood J."/>
            <person name="Barry K."/>
            <person name="Goodstein D."/>
            <person name="Schmutz J."/>
            <person name="Leebens-Mack J."/>
            <person name="Osbourn A."/>
        </authorList>
    </citation>
    <scope>NUCLEOTIDE SEQUENCE [LARGE SCALE GENOMIC DNA]</scope>
    <source>
        <strain evidence="5">JIC</strain>
    </source>
</reference>
<dbReference type="GO" id="GO:0009451">
    <property type="term" value="P:RNA modification"/>
    <property type="evidence" value="ECO:0007669"/>
    <property type="project" value="InterPro"/>
</dbReference>
<gene>
    <name evidence="5" type="ORF">RND81_11G111500</name>
</gene>
<dbReference type="Gene3D" id="1.25.40.10">
    <property type="entry name" value="Tetratricopeptide repeat domain"/>
    <property type="match status" value="3"/>
</dbReference>
<dbReference type="NCBIfam" id="TIGR00756">
    <property type="entry name" value="PPR"/>
    <property type="match status" value="3"/>
</dbReference>
<evidence type="ECO:0000256" key="2">
    <source>
        <dbReference type="ARBA" id="ARBA00022737"/>
    </source>
</evidence>
<keyword evidence="2" id="KW-0677">Repeat</keyword>
<dbReference type="InterPro" id="IPR011990">
    <property type="entry name" value="TPR-like_helical_dom_sf"/>
</dbReference>
<evidence type="ECO:0000259" key="4">
    <source>
        <dbReference type="Pfam" id="PF14432"/>
    </source>
</evidence>
<name>A0AAW1HKK9_SAPOF</name>
<comment type="caution">
    <text evidence="5">The sequence shown here is derived from an EMBL/GenBank/DDBJ whole genome shotgun (WGS) entry which is preliminary data.</text>
</comment>
<evidence type="ECO:0000256" key="3">
    <source>
        <dbReference type="PROSITE-ProRule" id="PRU00708"/>
    </source>
</evidence>